<protein>
    <recommendedName>
        <fullName evidence="3">F-box domain-containing protein</fullName>
    </recommendedName>
</protein>
<sequence length="278" mass="31670">MARAIRGSGREIPPDILGEIFQCCLPSDPLDHQQPDVTFGPMLLCQICSYWRSVALNSPLIWKHLYHVSKITVYVEGVRALRYTDIEFLRWWQSNIGPSLAPFLRLSLDMSPLDLPFEVMLDDYEQHAFVVEFMSSAEYLEVNMFIYPDTWFSFIRQCTSLELGDFTVFVNSAKFSMPAQVTLPTLRQVAIHTKGVTIPALRLDVCGPLSVVEINNTLQSTPNLKELQLGPDFPRDPVAAQIFFPGPDEKIATPLGRIAPDLQYIHFYDPRTRIIFSK</sequence>
<dbReference type="Proteomes" id="UP000724874">
    <property type="component" value="Unassembled WGS sequence"/>
</dbReference>
<evidence type="ECO:0008006" key="3">
    <source>
        <dbReference type="Google" id="ProtNLM"/>
    </source>
</evidence>
<proteinExistence type="predicted"/>
<evidence type="ECO:0000313" key="1">
    <source>
        <dbReference type="EMBL" id="KAF8877067.1"/>
    </source>
</evidence>
<evidence type="ECO:0000313" key="2">
    <source>
        <dbReference type="Proteomes" id="UP000724874"/>
    </source>
</evidence>
<name>A0A9P5THX1_GYMJU</name>
<dbReference type="EMBL" id="JADNYJ010000175">
    <property type="protein sequence ID" value="KAF8877067.1"/>
    <property type="molecule type" value="Genomic_DNA"/>
</dbReference>
<organism evidence="1 2">
    <name type="scientific">Gymnopilus junonius</name>
    <name type="common">Spectacular rustgill mushroom</name>
    <name type="synonym">Gymnopilus spectabilis subsp. junonius</name>
    <dbReference type="NCBI Taxonomy" id="109634"/>
    <lineage>
        <taxon>Eukaryota</taxon>
        <taxon>Fungi</taxon>
        <taxon>Dikarya</taxon>
        <taxon>Basidiomycota</taxon>
        <taxon>Agaricomycotina</taxon>
        <taxon>Agaricomycetes</taxon>
        <taxon>Agaricomycetidae</taxon>
        <taxon>Agaricales</taxon>
        <taxon>Agaricineae</taxon>
        <taxon>Hymenogastraceae</taxon>
        <taxon>Gymnopilus</taxon>
    </lineage>
</organism>
<reference evidence="1" key="1">
    <citation type="submission" date="2020-11" db="EMBL/GenBank/DDBJ databases">
        <authorList>
            <consortium name="DOE Joint Genome Institute"/>
            <person name="Ahrendt S."/>
            <person name="Riley R."/>
            <person name="Andreopoulos W."/>
            <person name="LaButti K."/>
            <person name="Pangilinan J."/>
            <person name="Ruiz-duenas F.J."/>
            <person name="Barrasa J.M."/>
            <person name="Sanchez-Garcia M."/>
            <person name="Camarero S."/>
            <person name="Miyauchi S."/>
            <person name="Serrano A."/>
            <person name="Linde D."/>
            <person name="Babiker R."/>
            <person name="Drula E."/>
            <person name="Ayuso-Fernandez I."/>
            <person name="Pacheco R."/>
            <person name="Padilla G."/>
            <person name="Ferreira P."/>
            <person name="Barriuso J."/>
            <person name="Kellner H."/>
            <person name="Castanera R."/>
            <person name="Alfaro M."/>
            <person name="Ramirez L."/>
            <person name="Pisabarro A.G."/>
            <person name="Kuo A."/>
            <person name="Tritt A."/>
            <person name="Lipzen A."/>
            <person name="He G."/>
            <person name="Yan M."/>
            <person name="Ng V."/>
            <person name="Cullen D."/>
            <person name="Martin F."/>
            <person name="Rosso M.-N."/>
            <person name="Henrissat B."/>
            <person name="Hibbett D."/>
            <person name="Martinez A.T."/>
            <person name="Grigoriev I.V."/>
        </authorList>
    </citation>
    <scope>NUCLEOTIDE SEQUENCE</scope>
    <source>
        <strain evidence="1">AH 44721</strain>
    </source>
</reference>
<dbReference type="AlphaFoldDB" id="A0A9P5THX1"/>
<dbReference type="OrthoDB" id="3221235at2759"/>
<comment type="caution">
    <text evidence="1">The sequence shown here is derived from an EMBL/GenBank/DDBJ whole genome shotgun (WGS) entry which is preliminary data.</text>
</comment>
<gene>
    <name evidence="1" type="ORF">CPB84DRAFT_1852777</name>
</gene>
<keyword evidence="2" id="KW-1185">Reference proteome</keyword>
<accession>A0A9P5THX1</accession>